<evidence type="ECO:0000256" key="1">
    <source>
        <dbReference type="SAM" id="MobiDB-lite"/>
    </source>
</evidence>
<reference evidence="2" key="1">
    <citation type="submission" date="2020-07" db="EMBL/GenBank/DDBJ databases">
        <title>Ethylene signaling mediates host invasion by parasitic plants.</title>
        <authorList>
            <person name="Yoshida S."/>
        </authorList>
    </citation>
    <scope>NUCLEOTIDE SEQUENCE</scope>
    <source>
        <strain evidence="2">Okayama</strain>
    </source>
</reference>
<organism evidence="2 3">
    <name type="scientific">Phtheirospermum japonicum</name>
    <dbReference type="NCBI Taxonomy" id="374723"/>
    <lineage>
        <taxon>Eukaryota</taxon>
        <taxon>Viridiplantae</taxon>
        <taxon>Streptophyta</taxon>
        <taxon>Embryophyta</taxon>
        <taxon>Tracheophyta</taxon>
        <taxon>Spermatophyta</taxon>
        <taxon>Magnoliopsida</taxon>
        <taxon>eudicotyledons</taxon>
        <taxon>Gunneridae</taxon>
        <taxon>Pentapetalae</taxon>
        <taxon>asterids</taxon>
        <taxon>lamiids</taxon>
        <taxon>Lamiales</taxon>
        <taxon>Orobanchaceae</taxon>
        <taxon>Orobanchaceae incertae sedis</taxon>
        <taxon>Phtheirospermum</taxon>
    </lineage>
</organism>
<gene>
    <name evidence="2" type="ORF">PHJA_002920500</name>
</gene>
<dbReference type="Proteomes" id="UP000653305">
    <property type="component" value="Unassembled WGS sequence"/>
</dbReference>
<keyword evidence="3" id="KW-1185">Reference proteome</keyword>
<dbReference type="OrthoDB" id="6513042at2759"/>
<dbReference type="AlphaFoldDB" id="A0A830DHJ9"/>
<name>A0A830DHJ9_9LAMI</name>
<feature type="region of interest" description="Disordered" evidence="1">
    <location>
        <begin position="1"/>
        <end position="82"/>
    </location>
</feature>
<evidence type="ECO:0000313" key="3">
    <source>
        <dbReference type="Proteomes" id="UP000653305"/>
    </source>
</evidence>
<evidence type="ECO:0000313" key="2">
    <source>
        <dbReference type="EMBL" id="GFQ07765.1"/>
    </source>
</evidence>
<protein>
    <submittedName>
        <fullName evidence="2">Regulator of nonsense transcripts 1 homolog</fullName>
    </submittedName>
</protein>
<feature type="compositionally biased region" description="Polar residues" evidence="1">
    <location>
        <begin position="1"/>
        <end position="56"/>
    </location>
</feature>
<dbReference type="EMBL" id="BMAC01001778">
    <property type="protein sequence ID" value="GFQ07765.1"/>
    <property type="molecule type" value="Genomic_DNA"/>
</dbReference>
<accession>A0A830DHJ9</accession>
<proteinExistence type="predicted"/>
<sequence length="82" mass="9087">MAQGSQGLFTQGAFNDQSQEDASQNHFGVANASLQSQNLLNPMYSQPFTHYNSQPLNVQNSQQQHPSQQAQGSQNHKIHYNG</sequence>
<feature type="compositionally biased region" description="Low complexity" evidence="1">
    <location>
        <begin position="57"/>
        <end position="75"/>
    </location>
</feature>
<comment type="caution">
    <text evidence="2">The sequence shown here is derived from an EMBL/GenBank/DDBJ whole genome shotgun (WGS) entry which is preliminary data.</text>
</comment>